<dbReference type="InterPro" id="IPR027417">
    <property type="entry name" value="P-loop_NTPase"/>
</dbReference>
<dbReference type="PROSITE" id="PS50893">
    <property type="entry name" value="ABC_TRANSPORTER_2"/>
    <property type="match status" value="1"/>
</dbReference>
<dbReference type="InterPro" id="IPR003593">
    <property type="entry name" value="AAA+_ATPase"/>
</dbReference>
<dbReference type="FunFam" id="3.40.50.300:FF:000134">
    <property type="entry name" value="Iron-enterobactin ABC transporter ATP-binding protein"/>
    <property type="match status" value="1"/>
</dbReference>
<evidence type="ECO:0000256" key="3">
    <source>
        <dbReference type="ARBA" id="ARBA00022840"/>
    </source>
</evidence>
<dbReference type="SUPFAM" id="SSF52540">
    <property type="entry name" value="P-loop containing nucleoside triphosphate hydrolases"/>
    <property type="match status" value="1"/>
</dbReference>
<dbReference type="PROSITE" id="PS00211">
    <property type="entry name" value="ABC_TRANSPORTER_1"/>
    <property type="match status" value="1"/>
</dbReference>
<dbReference type="AlphaFoldDB" id="A0AB39BVZ5"/>
<evidence type="ECO:0000256" key="2">
    <source>
        <dbReference type="ARBA" id="ARBA00022741"/>
    </source>
</evidence>
<dbReference type="EMBL" id="CP162551">
    <property type="protein sequence ID" value="XDI38066.1"/>
    <property type="molecule type" value="Genomic_DNA"/>
</dbReference>
<dbReference type="GO" id="GO:0005524">
    <property type="term" value="F:ATP binding"/>
    <property type="evidence" value="ECO:0007669"/>
    <property type="project" value="UniProtKB-KW"/>
</dbReference>
<proteinExistence type="predicted"/>
<dbReference type="InterPro" id="IPR003439">
    <property type="entry name" value="ABC_transporter-like_ATP-bd"/>
</dbReference>
<keyword evidence="1" id="KW-0813">Transport</keyword>
<evidence type="ECO:0000256" key="1">
    <source>
        <dbReference type="ARBA" id="ARBA00022448"/>
    </source>
</evidence>
<feature type="domain" description="ABC transporter" evidence="4">
    <location>
        <begin position="3"/>
        <end position="235"/>
    </location>
</feature>
<dbReference type="Pfam" id="PF00005">
    <property type="entry name" value="ABC_tran"/>
    <property type="match status" value="1"/>
</dbReference>
<dbReference type="GO" id="GO:0016887">
    <property type="term" value="F:ATP hydrolysis activity"/>
    <property type="evidence" value="ECO:0007669"/>
    <property type="project" value="InterPro"/>
</dbReference>
<dbReference type="SMART" id="SM00382">
    <property type="entry name" value="AAA"/>
    <property type="match status" value="1"/>
</dbReference>
<reference evidence="5" key="1">
    <citation type="submission" date="2024-07" db="EMBL/GenBank/DDBJ databases">
        <title>Identification and characteristics of an arsenic-resistant bacterial isolate, which belongs to a novel species.</title>
        <authorList>
            <person name="Juszczyk A."/>
            <person name="Kowalczyk A."/>
            <person name="Was K."/>
            <person name="Kosowicz W."/>
            <person name="Budzyn A."/>
            <person name="Latowski D."/>
        </authorList>
    </citation>
    <scope>NUCLEOTIDE SEQUENCE</scope>
    <source>
        <strain evidence="5">As8PL</strain>
    </source>
</reference>
<dbReference type="CDD" id="cd03214">
    <property type="entry name" value="ABC_Iron-Siderophores_B12_Hemin"/>
    <property type="match status" value="1"/>
</dbReference>
<gene>
    <name evidence="5" type="ORF">AB3N04_07020</name>
</gene>
<keyword evidence="2" id="KW-0547">Nucleotide-binding</keyword>
<dbReference type="InterPro" id="IPR017871">
    <property type="entry name" value="ABC_transporter-like_CS"/>
</dbReference>
<evidence type="ECO:0000313" key="5">
    <source>
        <dbReference type="EMBL" id="XDI38066.1"/>
    </source>
</evidence>
<dbReference type="RefSeq" id="WP_368505391.1">
    <property type="nucleotide sequence ID" value="NZ_CP162551.1"/>
</dbReference>
<dbReference type="PANTHER" id="PTHR42794:SF2">
    <property type="entry name" value="ABC TRANSPORTER ATP-BINDING PROTEIN"/>
    <property type="match status" value="1"/>
</dbReference>
<organism evidence="5">
    <name type="scientific">Alkalihalophilus sp. As8PL</name>
    <dbReference type="NCBI Taxonomy" id="3237103"/>
    <lineage>
        <taxon>Bacteria</taxon>
        <taxon>Bacillati</taxon>
        <taxon>Bacillota</taxon>
        <taxon>Bacilli</taxon>
        <taxon>Bacillales</taxon>
        <taxon>Bacillaceae</taxon>
        <taxon>Alkalihalophilus</taxon>
    </lineage>
</organism>
<evidence type="ECO:0000259" key="4">
    <source>
        <dbReference type="PROSITE" id="PS50893"/>
    </source>
</evidence>
<accession>A0AB39BVZ5</accession>
<dbReference type="PANTHER" id="PTHR42794">
    <property type="entry name" value="HEMIN IMPORT ATP-BINDING PROTEIN HMUV"/>
    <property type="match status" value="1"/>
</dbReference>
<protein>
    <submittedName>
        <fullName evidence="5">ABC transporter ATP-binding protein</fullName>
    </submittedName>
</protein>
<dbReference type="Gene3D" id="3.40.50.300">
    <property type="entry name" value="P-loop containing nucleotide triphosphate hydrolases"/>
    <property type="match status" value="1"/>
</dbReference>
<sequence length="271" mass="30527">MKLKVEELTTTIDQKKIIESVNLCIQEGDFVGIIGPNGSGKSTLLKTIYRILEPDAGLISLDQENIQQLSHRVFSQRLAVVSQEGSVPFDFSVKEIVLMGRSPHKNYFERETAQDLEKTTEALSKVGLTGYEERSFPTLSGGEKQRVLIARAFAQDASFLVLDEPTNHLDIHHQLHMLDVIRASNVTILTALHDLNLAAAYCDKLFVMKDGNLVTNGTPKQVLTEELLQDVFQVKAKVLSHPETNKVHLMYISDGMSEDVRYQRFKQFLQK</sequence>
<name>A0AB39BVZ5_9BACI</name>
<keyword evidence="3 5" id="KW-0067">ATP-binding</keyword>